<reference evidence="2" key="2">
    <citation type="submission" date="2018-03" db="EMBL/GenBank/DDBJ databases">
        <title>The Triticum urartu genome reveals the dynamic nature of wheat genome evolution.</title>
        <authorList>
            <person name="Ling H."/>
            <person name="Ma B."/>
            <person name="Shi X."/>
            <person name="Liu H."/>
            <person name="Dong L."/>
            <person name="Sun H."/>
            <person name="Cao Y."/>
            <person name="Gao Q."/>
            <person name="Zheng S."/>
            <person name="Li Y."/>
            <person name="Yu Y."/>
            <person name="Du H."/>
            <person name="Qi M."/>
            <person name="Li Y."/>
            <person name="Yu H."/>
            <person name="Cui Y."/>
            <person name="Wang N."/>
            <person name="Chen C."/>
            <person name="Wu H."/>
            <person name="Zhao Y."/>
            <person name="Zhang J."/>
            <person name="Li Y."/>
            <person name="Zhou W."/>
            <person name="Zhang B."/>
            <person name="Hu W."/>
            <person name="Eijk M."/>
            <person name="Tang J."/>
            <person name="Witsenboer H."/>
            <person name="Zhao S."/>
            <person name="Li Z."/>
            <person name="Zhang A."/>
            <person name="Wang D."/>
            <person name="Liang C."/>
        </authorList>
    </citation>
    <scope>NUCLEOTIDE SEQUENCE [LARGE SCALE GENOMIC DNA]</scope>
    <source>
        <strain evidence="2">cv. G1812</strain>
    </source>
</reference>
<proteinExistence type="predicted"/>
<organism evidence="2 3">
    <name type="scientific">Triticum urartu</name>
    <name type="common">Red wild einkorn</name>
    <name type="synonym">Crithodium urartu</name>
    <dbReference type="NCBI Taxonomy" id="4572"/>
    <lineage>
        <taxon>Eukaryota</taxon>
        <taxon>Viridiplantae</taxon>
        <taxon>Streptophyta</taxon>
        <taxon>Embryophyta</taxon>
        <taxon>Tracheophyta</taxon>
        <taxon>Spermatophyta</taxon>
        <taxon>Magnoliopsida</taxon>
        <taxon>Liliopsida</taxon>
        <taxon>Poales</taxon>
        <taxon>Poaceae</taxon>
        <taxon>BOP clade</taxon>
        <taxon>Pooideae</taxon>
        <taxon>Triticodae</taxon>
        <taxon>Triticeae</taxon>
        <taxon>Triticinae</taxon>
        <taxon>Triticum</taxon>
    </lineage>
</organism>
<keyword evidence="1" id="KW-1133">Transmembrane helix</keyword>
<accession>A0A8R7QDT7</accession>
<protein>
    <submittedName>
        <fullName evidence="2">Uncharacterized protein</fullName>
    </submittedName>
</protein>
<dbReference type="Proteomes" id="UP000015106">
    <property type="component" value="Chromosome 5"/>
</dbReference>
<feature type="transmembrane region" description="Helical" evidence="1">
    <location>
        <begin position="64"/>
        <end position="90"/>
    </location>
</feature>
<keyword evidence="1" id="KW-0812">Transmembrane</keyword>
<dbReference type="Gramene" id="TuG1812G0500000944.01.T01">
    <property type="protein sequence ID" value="TuG1812G0500000944.01.T01"/>
    <property type="gene ID" value="TuG1812G0500000944.01"/>
</dbReference>
<name>A0A8R7QDT7_TRIUA</name>
<sequence length="92" mass="10499">MDIATVDLVVNALHYIFPTFDYRESGPNSTSMSQTKLEAQLKDTRGILLPGIKKRIWLEISWHVIPFIFACVLIVSDDMIGIYFIIGIYFST</sequence>
<reference evidence="2" key="3">
    <citation type="submission" date="2022-06" db="UniProtKB">
        <authorList>
            <consortium name="EnsemblPlants"/>
        </authorList>
    </citation>
    <scope>IDENTIFICATION</scope>
</reference>
<reference evidence="3" key="1">
    <citation type="journal article" date="2013" name="Nature">
        <title>Draft genome of the wheat A-genome progenitor Triticum urartu.</title>
        <authorList>
            <person name="Ling H.Q."/>
            <person name="Zhao S."/>
            <person name="Liu D."/>
            <person name="Wang J."/>
            <person name="Sun H."/>
            <person name="Zhang C."/>
            <person name="Fan H."/>
            <person name="Li D."/>
            <person name="Dong L."/>
            <person name="Tao Y."/>
            <person name="Gao C."/>
            <person name="Wu H."/>
            <person name="Li Y."/>
            <person name="Cui Y."/>
            <person name="Guo X."/>
            <person name="Zheng S."/>
            <person name="Wang B."/>
            <person name="Yu K."/>
            <person name="Liang Q."/>
            <person name="Yang W."/>
            <person name="Lou X."/>
            <person name="Chen J."/>
            <person name="Feng M."/>
            <person name="Jian J."/>
            <person name="Zhang X."/>
            <person name="Luo G."/>
            <person name="Jiang Y."/>
            <person name="Liu J."/>
            <person name="Wang Z."/>
            <person name="Sha Y."/>
            <person name="Zhang B."/>
            <person name="Wu H."/>
            <person name="Tang D."/>
            <person name="Shen Q."/>
            <person name="Xue P."/>
            <person name="Zou S."/>
            <person name="Wang X."/>
            <person name="Liu X."/>
            <person name="Wang F."/>
            <person name="Yang Y."/>
            <person name="An X."/>
            <person name="Dong Z."/>
            <person name="Zhang K."/>
            <person name="Zhang X."/>
            <person name="Luo M.C."/>
            <person name="Dvorak J."/>
            <person name="Tong Y."/>
            <person name="Wang J."/>
            <person name="Yang H."/>
            <person name="Li Z."/>
            <person name="Wang D."/>
            <person name="Zhang A."/>
            <person name="Wang J."/>
        </authorList>
    </citation>
    <scope>NUCLEOTIDE SEQUENCE</scope>
    <source>
        <strain evidence="3">cv. G1812</strain>
    </source>
</reference>
<keyword evidence="1" id="KW-0472">Membrane</keyword>
<evidence type="ECO:0000256" key="1">
    <source>
        <dbReference type="SAM" id="Phobius"/>
    </source>
</evidence>
<evidence type="ECO:0000313" key="2">
    <source>
        <dbReference type="EnsemblPlants" id="TuG1812G0500000944.01.T01"/>
    </source>
</evidence>
<dbReference type="AlphaFoldDB" id="A0A8R7QDT7"/>
<keyword evidence="3" id="KW-1185">Reference proteome</keyword>
<dbReference type="EnsemblPlants" id="TuG1812G0500000944.01.T01">
    <property type="protein sequence ID" value="TuG1812G0500000944.01.T01"/>
    <property type="gene ID" value="TuG1812G0500000944.01"/>
</dbReference>
<evidence type="ECO:0000313" key="3">
    <source>
        <dbReference type="Proteomes" id="UP000015106"/>
    </source>
</evidence>